<dbReference type="RefSeq" id="WP_141223806.1">
    <property type="nucleotide sequence ID" value="NZ_FOZL01000001.1"/>
</dbReference>
<dbReference type="InterPro" id="IPR005467">
    <property type="entry name" value="His_kinase_dom"/>
</dbReference>
<evidence type="ECO:0000256" key="2">
    <source>
        <dbReference type="ARBA" id="ARBA00012438"/>
    </source>
</evidence>
<dbReference type="InterPro" id="IPR003661">
    <property type="entry name" value="HisK_dim/P_dom"/>
</dbReference>
<dbReference type="InterPro" id="IPR013656">
    <property type="entry name" value="PAS_4"/>
</dbReference>
<dbReference type="PRINTS" id="PR00344">
    <property type="entry name" value="BCTRLSENSOR"/>
</dbReference>
<evidence type="ECO:0000313" key="12">
    <source>
        <dbReference type="EMBL" id="SFS04482.1"/>
    </source>
</evidence>
<dbReference type="InterPro" id="IPR000014">
    <property type="entry name" value="PAS"/>
</dbReference>
<dbReference type="GO" id="GO:0000155">
    <property type="term" value="F:phosphorelay sensor kinase activity"/>
    <property type="evidence" value="ECO:0007669"/>
    <property type="project" value="InterPro"/>
</dbReference>
<keyword evidence="8" id="KW-0902">Two-component regulatory system</keyword>
<accession>A0A1I6LML3</accession>
<evidence type="ECO:0000256" key="3">
    <source>
        <dbReference type="ARBA" id="ARBA00022553"/>
    </source>
</evidence>
<feature type="domain" description="PAS" evidence="10">
    <location>
        <begin position="13"/>
        <end position="57"/>
    </location>
</feature>
<dbReference type="InterPro" id="IPR036097">
    <property type="entry name" value="HisK_dim/P_sf"/>
</dbReference>
<dbReference type="Gene3D" id="3.30.565.10">
    <property type="entry name" value="Histidine kinase-like ATPase, C-terminal domain"/>
    <property type="match status" value="1"/>
</dbReference>
<dbReference type="Gene3D" id="1.10.287.130">
    <property type="match status" value="1"/>
</dbReference>
<evidence type="ECO:0000256" key="8">
    <source>
        <dbReference type="ARBA" id="ARBA00023012"/>
    </source>
</evidence>
<keyword evidence="7" id="KW-0067">ATP-binding</keyword>
<protein>
    <recommendedName>
        <fullName evidence="2">histidine kinase</fullName>
        <ecNumber evidence="2">2.7.13.3</ecNumber>
    </recommendedName>
</protein>
<evidence type="ECO:0000259" key="9">
    <source>
        <dbReference type="PROSITE" id="PS50109"/>
    </source>
</evidence>
<dbReference type="NCBIfam" id="TIGR00229">
    <property type="entry name" value="sensory_box"/>
    <property type="match status" value="1"/>
</dbReference>
<comment type="catalytic activity">
    <reaction evidence="1">
        <text>ATP + protein L-histidine = ADP + protein N-phospho-L-histidine.</text>
        <dbReference type="EC" id="2.7.13.3"/>
    </reaction>
</comment>
<dbReference type="PROSITE" id="PS50113">
    <property type="entry name" value="PAC"/>
    <property type="match status" value="1"/>
</dbReference>
<reference evidence="12 13" key="1">
    <citation type="submission" date="2016-10" db="EMBL/GenBank/DDBJ databases">
        <authorList>
            <person name="de Groot N.N."/>
        </authorList>
    </citation>
    <scope>NUCLEOTIDE SEQUENCE [LARGE SCALE GENOMIC DNA]</scope>
    <source>
        <strain evidence="12 13">DSM 21001</strain>
    </source>
</reference>
<dbReference type="SUPFAM" id="SSF55874">
    <property type="entry name" value="ATPase domain of HSP90 chaperone/DNA topoisomerase II/histidine kinase"/>
    <property type="match status" value="1"/>
</dbReference>
<dbReference type="InterPro" id="IPR036890">
    <property type="entry name" value="HATPase_C_sf"/>
</dbReference>
<dbReference type="OrthoDB" id="9815750at2"/>
<dbReference type="PROSITE" id="PS50112">
    <property type="entry name" value="PAS"/>
    <property type="match status" value="1"/>
</dbReference>
<keyword evidence="5" id="KW-0547">Nucleotide-binding</keyword>
<dbReference type="InterPro" id="IPR004358">
    <property type="entry name" value="Sig_transdc_His_kin-like_C"/>
</dbReference>
<dbReference type="STRING" id="474950.SAMN05421771_0926"/>
<dbReference type="SMART" id="SM00388">
    <property type="entry name" value="HisKA"/>
    <property type="match status" value="1"/>
</dbReference>
<keyword evidence="3" id="KW-0597">Phosphoprotein</keyword>
<feature type="domain" description="PAC" evidence="11">
    <location>
        <begin position="85"/>
        <end position="136"/>
    </location>
</feature>
<evidence type="ECO:0000256" key="6">
    <source>
        <dbReference type="ARBA" id="ARBA00022777"/>
    </source>
</evidence>
<evidence type="ECO:0000256" key="5">
    <source>
        <dbReference type="ARBA" id="ARBA00022741"/>
    </source>
</evidence>
<keyword evidence="6" id="KW-0418">Kinase</keyword>
<gene>
    <name evidence="12" type="ORF">SAMN05421771_0926</name>
</gene>
<dbReference type="SMART" id="SM00387">
    <property type="entry name" value="HATPase_c"/>
    <property type="match status" value="1"/>
</dbReference>
<dbReference type="GO" id="GO:0005524">
    <property type="term" value="F:ATP binding"/>
    <property type="evidence" value="ECO:0007669"/>
    <property type="project" value="UniProtKB-KW"/>
</dbReference>
<dbReference type="EMBL" id="FOZL01000001">
    <property type="protein sequence ID" value="SFS04482.1"/>
    <property type="molecule type" value="Genomic_DNA"/>
</dbReference>
<dbReference type="PANTHER" id="PTHR43065:SF10">
    <property type="entry name" value="PEROXIDE STRESS-ACTIVATED HISTIDINE KINASE MAK3"/>
    <property type="match status" value="1"/>
</dbReference>
<keyword evidence="4" id="KW-0808">Transferase</keyword>
<dbReference type="PROSITE" id="PS50109">
    <property type="entry name" value="HIS_KIN"/>
    <property type="match status" value="1"/>
</dbReference>
<evidence type="ECO:0000259" key="11">
    <source>
        <dbReference type="PROSITE" id="PS50113"/>
    </source>
</evidence>
<dbReference type="InterPro" id="IPR035965">
    <property type="entry name" value="PAS-like_dom_sf"/>
</dbReference>
<dbReference type="InterPro" id="IPR003594">
    <property type="entry name" value="HATPase_dom"/>
</dbReference>
<name>A0A1I6LML3_9BACT</name>
<evidence type="ECO:0000259" key="10">
    <source>
        <dbReference type="PROSITE" id="PS50112"/>
    </source>
</evidence>
<dbReference type="PANTHER" id="PTHR43065">
    <property type="entry name" value="SENSOR HISTIDINE KINASE"/>
    <property type="match status" value="1"/>
</dbReference>
<dbReference type="CDD" id="cd00130">
    <property type="entry name" value="PAS"/>
    <property type="match status" value="1"/>
</dbReference>
<evidence type="ECO:0000256" key="7">
    <source>
        <dbReference type="ARBA" id="ARBA00022840"/>
    </source>
</evidence>
<evidence type="ECO:0000256" key="1">
    <source>
        <dbReference type="ARBA" id="ARBA00000085"/>
    </source>
</evidence>
<dbReference type="CDD" id="cd00082">
    <property type="entry name" value="HisKA"/>
    <property type="match status" value="1"/>
</dbReference>
<dbReference type="SUPFAM" id="SSF47384">
    <property type="entry name" value="Homodimeric domain of signal transducing histidine kinase"/>
    <property type="match status" value="1"/>
</dbReference>
<evidence type="ECO:0000313" key="13">
    <source>
        <dbReference type="Proteomes" id="UP000199024"/>
    </source>
</evidence>
<dbReference type="SUPFAM" id="SSF55785">
    <property type="entry name" value="PYP-like sensor domain (PAS domain)"/>
    <property type="match status" value="1"/>
</dbReference>
<feature type="domain" description="Histidine kinase" evidence="9">
    <location>
        <begin position="149"/>
        <end position="359"/>
    </location>
</feature>
<dbReference type="Proteomes" id="UP000199024">
    <property type="component" value="Unassembled WGS sequence"/>
</dbReference>
<keyword evidence="13" id="KW-1185">Reference proteome</keyword>
<dbReference type="Pfam" id="PF08448">
    <property type="entry name" value="PAS_4"/>
    <property type="match status" value="1"/>
</dbReference>
<dbReference type="Pfam" id="PF02518">
    <property type="entry name" value="HATPase_c"/>
    <property type="match status" value="1"/>
</dbReference>
<sequence length="359" mass="39298">MRVPLQPEPSEQSESRLRRMTDTLPAYIAYVDHDLRYVTANRMYEIQFGRTTEQVVGCKVEDVVGSAAFAVLGKHLEACLRGIPQKLEPRVETTAGPRILLVTHTPDFDAEGRVLGAIIHGYDITEQRRAEQALIESEKLAAVGRLASSIAHEINNPLESVVNLLYLIESTVRDDPGQGVLYAQIAQQELARVSQIATQTLRFFKQSTAAAVADLGETIEAVLALHQGRLHNAQIVVERRVSGIGAVLCFEGEIRQVLNNVIGNAIDSMRGTGGRLLVRSRALQNGYRITIADTGHGMDKATVDRIFEAFFTTKGIMGTGLGLWISQGIVAKHEGALRVRSSENAKHHGTVFMLFLPAA</sequence>
<evidence type="ECO:0000256" key="4">
    <source>
        <dbReference type="ARBA" id="ARBA00022679"/>
    </source>
</evidence>
<proteinExistence type="predicted"/>
<dbReference type="EC" id="2.7.13.3" evidence="2"/>
<dbReference type="InterPro" id="IPR000700">
    <property type="entry name" value="PAS-assoc_C"/>
</dbReference>
<organism evidence="12 13">
    <name type="scientific">Granulicella pectinivorans</name>
    <dbReference type="NCBI Taxonomy" id="474950"/>
    <lineage>
        <taxon>Bacteria</taxon>
        <taxon>Pseudomonadati</taxon>
        <taxon>Acidobacteriota</taxon>
        <taxon>Terriglobia</taxon>
        <taxon>Terriglobales</taxon>
        <taxon>Acidobacteriaceae</taxon>
        <taxon>Granulicella</taxon>
    </lineage>
</organism>
<dbReference type="Gene3D" id="3.30.450.20">
    <property type="entry name" value="PAS domain"/>
    <property type="match status" value="1"/>
</dbReference>
<dbReference type="AlphaFoldDB" id="A0A1I6LML3"/>